<dbReference type="EMBL" id="MLJW01008304">
    <property type="protein sequence ID" value="OIQ64228.1"/>
    <property type="molecule type" value="Genomic_DNA"/>
</dbReference>
<sequence>MTAAKPPVFTLFMLLRSQPAWLALSRAERGAYVAAEVSPILARWPQVGLRFYDAEAFSGRCTDLMVFETADLQAYAFLIDALRDTAFLGRPYFEVLEIIPALEDGYKACEAAA</sequence>
<comment type="caution">
    <text evidence="1">The sequence shown here is derived from an EMBL/GenBank/DDBJ whole genome shotgun (WGS) entry which is preliminary data.</text>
</comment>
<name>A0A1J5P9R2_9ZZZZ</name>
<organism evidence="1">
    <name type="scientific">mine drainage metagenome</name>
    <dbReference type="NCBI Taxonomy" id="410659"/>
    <lineage>
        <taxon>unclassified sequences</taxon>
        <taxon>metagenomes</taxon>
        <taxon>ecological metagenomes</taxon>
    </lineage>
</organism>
<gene>
    <name evidence="1" type="ORF">GALL_542220</name>
</gene>
<protein>
    <recommendedName>
        <fullName evidence="2">Darcynin 1</fullName>
    </recommendedName>
</protein>
<dbReference type="InterPro" id="IPR031409">
    <property type="entry name" value="Darcynin"/>
</dbReference>
<dbReference type="AlphaFoldDB" id="A0A1J5P9R2"/>
<reference evidence="1" key="1">
    <citation type="submission" date="2016-10" db="EMBL/GenBank/DDBJ databases">
        <title>Sequence of Gallionella enrichment culture.</title>
        <authorList>
            <person name="Poehlein A."/>
            <person name="Muehling M."/>
            <person name="Daniel R."/>
        </authorList>
    </citation>
    <scope>NUCLEOTIDE SEQUENCE</scope>
</reference>
<dbReference type="Pfam" id="PF17074">
    <property type="entry name" value="Darcynin"/>
    <property type="match status" value="1"/>
</dbReference>
<evidence type="ECO:0008006" key="2">
    <source>
        <dbReference type="Google" id="ProtNLM"/>
    </source>
</evidence>
<accession>A0A1J5P9R2</accession>
<evidence type="ECO:0000313" key="1">
    <source>
        <dbReference type="EMBL" id="OIQ64228.1"/>
    </source>
</evidence>
<proteinExistence type="predicted"/>